<evidence type="ECO:0000256" key="4">
    <source>
        <dbReference type="ARBA" id="ARBA00022833"/>
    </source>
</evidence>
<dbReference type="Proteomes" id="UP001431209">
    <property type="component" value="Unassembled WGS sequence"/>
</dbReference>
<dbReference type="GO" id="GO:0008270">
    <property type="term" value="F:zinc ion binding"/>
    <property type="evidence" value="ECO:0007669"/>
    <property type="project" value="UniProtKB-KW"/>
</dbReference>
<protein>
    <submittedName>
        <fullName evidence="9">Zinc finger CCCH domain-containing protein</fullName>
    </submittedName>
</protein>
<dbReference type="PANTHER" id="PTHR46527:SF1">
    <property type="entry name" value="NUCLEOPORIN NUP42"/>
    <property type="match status" value="1"/>
</dbReference>
<dbReference type="EMBL" id="JAOPGA020001164">
    <property type="protein sequence ID" value="KAL0485752.1"/>
    <property type="molecule type" value="Genomic_DNA"/>
</dbReference>
<proteinExistence type="predicted"/>
<keyword evidence="5" id="KW-0539">Nucleus</keyword>
<dbReference type="Gene3D" id="2.30.30.1190">
    <property type="match status" value="1"/>
</dbReference>
<accession>A0AAW2YQ53</accession>
<evidence type="ECO:0000313" key="10">
    <source>
        <dbReference type="EMBL" id="KAL0485752.1"/>
    </source>
</evidence>
<organism evidence="9 11">
    <name type="scientific">Acrasis kona</name>
    <dbReference type="NCBI Taxonomy" id="1008807"/>
    <lineage>
        <taxon>Eukaryota</taxon>
        <taxon>Discoba</taxon>
        <taxon>Heterolobosea</taxon>
        <taxon>Tetramitia</taxon>
        <taxon>Eutetramitia</taxon>
        <taxon>Acrasidae</taxon>
        <taxon>Acrasis</taxon>
    </lineage>
</organism>
<feature type="compositionally biased region" description="Basic and acidic residues" evidence="7">
    <location>
        <begin position="50"/>
        <end position="64"/>
    </location>
</feature>
<feature type="domain" description="C3H1-type" evidence="8">
    <location>
        <begin position="111"/>
        <end position="138"/>
    </location>
</feature>
<evidence type="ECO:0000256" key="6">
    <source>
        <dbReference type="PROSITE-ProRule" id="PRU00723"/>
    </source>
</evidence>
<reference evidence="9 11" key="1">
    <citation type="submission" date="2024-03" db="EMBL/GenBank/DDBJ databases">
        <title>The Acrasis kona genome and developmental transcriptomes reveal deep origins of eukaryotic multicellular pathways.</title>
        <authorList>
            <person name="Sheikh S."/>
            <person name="Fu C.-J."/>
            <person name="Brown M.W."/>
            <person name="Baldauf S.L."/>
        </authorList>
    </citation>
    <scope>NUCLEOTIDE SEQUENCE [LARGE SCALE GENOMIC DNA]</scope>
    <source>
        <strain evidence="9 11">ATCC MYA-3509</strain>
    </source>
</reference>
<dbReference type="GO" id="GO:0005634">
    <property type="term" value="C:nucleus"/>
    <property type="evidence" value="ECO:0007669"/>
    <property type="project" value="UniProtKB-SubCell"/>
</dbReference>
<dbReference type="Pfam" id="PF18345">
    <property type="entry name" value="zf_CCCH_4"/>
    <property type="match status" value="1"/>
</dbReference>
<evidence type="ECO:0000256" key="2">
    <source>
        <dbReference type="ARBA" id="ARBA00022723"/>
    </source>
</evidence>
<comment type="subcellular location">
    <subcellularLocation>
        <location evidence="1">Nucleus</location>
    </subcellularLocation>
</comment>
<evidence type="ECO:0000256" key="3">
    <source>
        <dbReference type="ARBA" id="ARBA00022771"/>
    </source>
</evidence>
<sequence>MKQCIFFLQGRCRNGNNCQFSHQTDSQHTEQRQDRRESPQRSPPPPRYPHPNDEYVRREYEPPPRRQHYPPHPPHPYYDVRPTRSAPYHHPREYIERRYSRSPEPYSSIDNRHAPVCSFFMTRGCRYGDNCRNYHPQPERKYHYPRPHYYNSPEYEKDPYEYGYSQRQINTLLSQGVKPWEDDADDVLNVLGML</sequence>
<keyword evidence="11" id="KW-1185">Reference proteome</keyword>
<dbReference type="PROSITE" id="PS50103">
    <property type="entry name" value="ZF_C3H1"/>
    <property type="match status" value="2"/>
</dbReference>
<feature type="zinc finger region" description="C3H1-type" evidence="6">
    <location>
        <begin position="1"/>
        <end position="25"/>
    </location>
</feature>
<evidence type="ECO:0000313" key="9">
    <source>
        <dbReference type="EMBL" id="KAL0479508.1"/>
    </source>
</evidence>
<keyword evidence="2 6" id="KW-0479">Metal-binding</keyword>
<dbReference type="SUPFAM" id="SSF90229">
    <property type="entry name" value="CCCH zinc finger"/>
    <property type="match status" value="1"/>
</dbReference>
<name>A0AAW2YQ53_9EUKA</name>
<dbReference type="AlphaFoldDB" id="A0AAW2YQ53"/>
<feature type="region of interest" description="Disordered" evidence="7">
    <location>
        <begin position="15"/>
        <end position="86"/>
    </location>
</feature>
<keyword evidence="4 6" id="KW-0862">Zinc</keyword>
<evidence type="ECO:0000256" key="1">
    <source>
        <dbReference type="ARBA" id="ARBA00004123"/>
    </source>
</evidence>
<dbReference type="Gene3D" id="4.10.1000.10">
    <property type="entry name" value="Zinc finger, CCCH-type"/>
    <property type="match status" value="1"/>
</dbReference>
<evidence type="ECO:0000256" key="7">
    <source>
        <dbReference type="SAM" id="MobiDB-lite"/>
    </source>
</evidence>
<dbReference type="EMBL" id="JAOPGA020000574">
    <property type="protein sequence ID" value="KAL0479508.1"/>
    <property type="molecule type" value="Genomic_DNA"/>
</dbReference>
<dbReference type="PANTHER" id="PTHR46527">
    <property type="entry name" value="NUCLEOPORIN-LIKE PROTEIN 2"/>
    <property type="match status" value="1"/>
</dbReference>
<keyword evidence="3 6" id="KW-0863">Zinc-finger</keyword>
<comment type="caution">
    <text evidence="9">The sequence shown here is derived from an EMBL/GenBank/DDBJ whole genome shotgun (WGS) entry which is preliminary data.</text>
</comment>
<evidence type="ECO:0000259" key="8">
    <source>
        <dbReference type="PROSITE" id="PS50103"/>
    </source>
</evidence>
<evidence type="ECO:0000256" key="5">
    <source>
        <dbReference type="ARBA" id="ARBA00023242"/>
    </source>
</evidence>
<dbReference type="InterPro" id="IPR000571">
    <property type="entry name" value="Znf_CCCH"/>
</dbReference>
<dbReference type="InterPro" id="IPR051767">
    <property type="entry name" value="Nucleoporin_NUP42"/>
</dbReference>
<feature type="compositionally biased region" description="Basic and acidic residues" evidence="7">
    <location>
        <begin position="25"/>
        <end position="39"/>
    </location>
</feature>
<dbReference type="InterPro" id="IPR036855">
    <property type="entry name" value="Znf_CCCH_sf"/>
</dbReference>
<evidence type="ECO:0000313" key="11">
    <source>
        <dbReference type="Proteomes" id="UP001431209"/>
    </source>
</evidence>
<feature type="compositionally biased region" description="Polar residues" evidence="7">
    <location>
        <begin position="15"/>
        <end position="24"/>
    </location>
</feature>
<gene>
    <name evidence="10" type="ORF">AKO1_003264</name>
    <name evidence="9" type="ORF">AKO1_015017</name>
</gene>
<dbReference type="SMART" id="SM00356">
    <property type="entry name" value="ZnF_C3H1"/>
    <property type="match status" value="2"/>
</dbReference>
<feature type="domain" description="C3H1-type" evidence="8">
    <location>
        <begin position="1"/>
        <end position="25"/>
    </location>
</feature>
<feature type="zinc finger region" description="C3H1-type" evidence="6">
    <location>
        <begin position="111"/>
        <end position="138"/>
    </location>
</feature>